<dbReference type="EMBL" id="LAZR01013557">
    <property type="protein sequence ID" value="KKM21409.1"/>
    <property type="molecule type" value="Genomic_DNA"/>
</dbReference>
<sequence>MSHQHHDHVCKHDNLNFCKKCHVPYCEDCGYEWAEKCTLNHDYWQYPFYTTYQPWTPDYGTSTAIEYPGDSTPASPQQTTCLHEPQDNHRLFGENILDAYHAIKGN</sequence>
<evidence type="ECO:0000313" key="1">
    <source>
        <dbReference type="EMBL" id="KKM21409.1"/>
    </source>
</evidence>
<protein>
    <submittedName>
        <fullName evidence="1">Uncharacterized protein</fullName>
    </submittedName>
</protein>
<reference evidence="1" key="1">
    <citation type="journal article" date="2015" name="Nature">
        <title>Complex archaea that bridge the gap between prokaryotes and eukaryotes.</title>
        <authorList>
            <person name="Spang A."/>
            <person name="Saw J.H."/>
            <person name="Jorgensen S.L."/>
            <person name="Zaremba-Niedzwiedzka K."/>
            <person name="Martijn J."/>
            <person name="Lind A.E."/>
            <person name="van Eijk R."/>
            <person name="Schleper C."/>
            <person name="Guy L."/>
            <person name="Ettema T.J."/>
        </authorList>
    </citation>
    <scope>NUCLEOTIDE SEQUENCE</scope>
</reference>
<accession>A0A0F9INI0</accession>
<comment type="caution">
    <text evidence="1">The sequence shown here is derived from an EMBL/GenBank/DDBJ whole genome shotgun (WGS) entry which is preliminary data.</text>
</comment>
<gene>
    <name evidence="1" type="ORF">LCGC14_1635670</name>
</gene>
<dbReference type="AlphaFoldDB" id="A0A0F9INI0"/>
<organism evidence="1">
    <name type="scientific">marine sediment metagenome</name>
    <dbReference type="NCBI Taxonomy" id="412755"/>
    <lineage>
        <taxon>unclassified sequences</taxon>
        <taxon>metagenomes</taxon>
        <taxon>ecological metagenomes</taxon>
    </lineage>
</organism>
<proteinExistence type="predicted"/>
<name>A0A0F9INI0_9ZZZZ</name>